<dbReference type="Proteomes" id="UP001327560">
    <property type="component" value="Chromosome 8"/>
</dbReference>
<reference evidence="1 2" key="1">
    <citation type="submission" date="2023-10" db="EMBL/GenBank/DDBJ databases">
        <title>Chromosome-scale genome assembly provides insights into flower coloration mechanisms of Canna indica.</title>
        <authorList>
            <person name="Li C."/>
        </authorList>
    </citation>
    <scope>NUCLEOTIDE SEQUENCE [LARGE SCALE GENOMIC DNA]</scope>
    <source>
        <tissue evidence="1">Flower</tissue>
    </source>
</reference>
<dbReference type="AlphaFoldDB" id="A0AAQ3QQK9"/>
<evidence type="ECO:0000313" key="2">
    <source>
        <dbReference type="Proteomes" id="UP001327560"/>
    </source>
</evidence>
<gene>
    <name evidence="1" type="ORF">Cni_G26656</name>
</gene>
<name>A0AAQ3QQK9_9LILI</name>
<keyword evidence="2" id="KW-1185">Reference proteome</keyword>
<evidence type="ECO:0000313" key="1">
    <source>
        <dbReference type="EMBL" id="WOL17863.1"/>
    </source>
</evidence>
<protein>
    <submittedName>
        <fullName evidence="1">Uncharacterized protein</fullName>
    </submittedName>
</protein>
<organism evidence="1 2">
    <name type="scientific">Canna indica</name>
    <name type="common">Indian-shot</name>
    <dbReference type="NCBI Taxonomy" id="4628"/>
    <lineage>
        <taxon>Eukaryota</taxon>
        <taxon>Viridiplantae</taxon>
        <taxon>Streptophyta</taxon>
        <taxon>Embryophyta</taxon>
        <taxon>Tracheophyta</taxon>
        <taxon>Spermatophyta</taxon>
        <taxon>Magnoliopsida</taxon>
        <taxon>Liliopsida</taxon>
        <taxon>Zingiberales</taxon>
        <taxon>Cannaceae</taxon>
        <taxon>Canna</taxon>
    </lineage>
</organism>
<dbReference type="EMBL" id="CP136897">
    <property type="protein sequence ID" value="WOL17863.1"/>
    <property type="molecule type" value="Genomic_DNA"/>
</dbReference>
<accession>A0AAQ3QQK9</accession>
<sequence>MATVHSPWLRDEPLPFEFFSEKELSCICERVGGGKKKRKKRNSMLKSIYSASVTFLKSVSDLTSTNTPLNPVAFNCPPLAAADAVELLSGSLPAPNWDTLWPTSRPFASLIKLSQNHPSRVDSSVRVTRFREKEESESATVDGMAD</sequence>
<proteinExistence type="predicted"/>